<reference evidence="9" key="1">
    <citation type="journal article" date="2019" name="Int. J. Syst. Evol. Microbiol.">
        <title>The Global Catalogue of Microorganisms (GCM) 10K type strain sequencing project: providing services to taxonomists for standard genome sequencing and annotation.</title>
        <authorList>
            <consortium name="The Broad Institute Genomics Platform"/>
            <consortium name="The Broad Institute Genome Sequencing Center for Infectious Disease"/>
            <person name="Wu L."/>
            <person name="Ma J."/>
        </authorList>
    </citation>
    <scope>NUCLEOTIDE SEQUENCE [LARGE SCALE GENOMIC DNA]</scope>
    <source>
        <strain evidence="9">JCM 14545</strain>
    </source>
</reference>
<gene>
    <name evidence="8" type="ORF">GCM10009754_05740</name>
</gene>
<evidence type="ECO:0000256" key="6">
    <source>
        <dbReference type="SAM" id="Phobius"/>
    </source>
</evidence>
<feature type="domain" description="Lipopolysaccharide assembly protein A" evidence="7">
    <location>
        <begin position="75"/>
        <end position="129"/>
    </location>
</feature>
<dbReference type="InterPro" id="IPR010445">
    <property type="entry name" value="LapA_dom"/>
</dbReference>
<evidence type="ECO:0000256" key="4">
    <source>
        <dbReference type="ARBA" id="ARBA00023136"/>
    </source>
</evidence>
<sequence>MAWSAPTIRAMTHARDSKHAAEETLGEATEVPAARPAADDQPRPGPPKRTRLGGTWVAVVVALVVLTFLLIFILQNLENATVHFLGAVGSMPLAVAMLLAAVAGGALVALVGAARILQLRAQNRKSRKSV</sequence>
<dbReference type="Pfam" id="PF06305">
    <property type="entry name" value="LapA_dom"/>
    <property type="match status" value="1"/>
</dbReference>
<keyword evidence="3 6" id="KW-1133">Transmembrane helix</keyword>
<feature type="region of interest" description="Disordered" evidence="5">
    <location>
        <begin position="13"/>
        <end position="51"/>
    </location>
</feature>
<dbReference type="EMBL" id="BAAANN010000002">
    <property type="protein sequence ID" value="GAA1941264.1"/>
    <property type="molecule type" value="Genomic_DNA"/>
</dbReference>
<feature type="transmembrane region" description="Helical" evidence="6">
    <location>
        <begin position="52"/>
        <end position="74"/>
    </location>
</feature>
<evidence type="ECO:0000256" key="1">
    <source>
        <dbReference type="ARBA" id="ARBA00022475"/>
    </source>
</evidence>
<evidence type="ECO:0000313" key="9">
    <source>
        <dbReference type="Proteomes" id="UP001501116"/>
    </source>
</evidence>
<name>A0ABP5BFS0_9PSEU</name>
<comment type="caution">
    <text evidence="8">The sequence shown here is derived from an EMBL/GenBank/DDBJ whole genome shotgun (WGS) entry which is preliminary data.</text>
</comment>
<evidence type="ECO:0000256" key="2">
    <source>
        <dbReference type="ARBA" id="ARBA00022692"/>
    </source>
</evidence>
<keyword evidence="2 6" id="KW-0812">Transmembrane</keyword>
<keyword evidence="9" id="KW-1185">Reference proteome</keyword>
<evidence type="ECO:0000256" key="5">
    <source>
        <dbReference type="SAM" id="MobiDB-lite"/>
    </source>
</evidence>
<organism evidence="8 9">
    <name type="scientific">Amycolatopsis minnesotensis</name>
    <dbReference type="NCBI Taxonomy" id="337894"/>
    <lineage>
        <taxon>Bacteria</taxon>
        <taxon>Bacillati</taxon>
        <taxon>Actinomycetota</taxon>
        <taxon>Actinomycetes</taxon>
        <taxon>Pseudonocardiales</taxon>
        <taxon>Pseudonocardiaceae</taxon>
        <taxon>Amycolatopsis</taxon>
    </lineage>
</organism>
<proteinExistence type="predicted"/>
<feature type="transmembrane region" description="Helical" evidence="6">
    <location>
        <begin position="94"/>
        <end position="117"/>
    </location>
</feature>
<protein>
    <submittedName>
        <fullName evidence="8">Lipopolysaccharide assembly protein LapA domain-containing protein</fullName>
    </submittedName>
</protein>
<evidence type="ECO:0000313" key="8">
    <source>
        <dbReference type="EMBL" id="GAA1941264.1"/>
    </source>
</evidence>
<dbReference type="Proteomes" id="UP001501116">
    <property type="component" value="Unassembled WGS sequence"/>
</dbReference>
<accession>A0ABP5BFS0</accession>
<evidence type="ECO:0000256" key="3">
    <source>
        <dbReference type="ARBA" id="ARBA00022989"/>
    </source>
</evidence>
<evidence type="ECO:0000259" key="7">
    <source>
        <dbReference type="Pfam" id="PF06305"/>
    </source>
</evidence>
<keyword evidence="1" id="KW-1003">Cell membrane</keyword>
<feature type="compositionally biased region" description="Basic and acidic residues" evidence="5">
    <location>
        <begin position="13"/>
        <end position="22"/>
    </location>
</feature>
<keyword evidence="4 6" id="KW-0472">Membrane</keyword>